<evidence type="ECO:0000313" key="1">
    <source>
        <dbReference type="EMBL" id="CAF9935308.1"/>
    </source>
</evidence>
<dbReference type="AlphaFoldDB" id="A0A8H3G919"/>
<keyword evidence="3" id="KW-1185">Reference proteome</keyword>
<name>A0A8H3G919_9LECA</name>
<proteinExistence type="predicted"/>
<protein>
    <submittedName>
        <fullName evidence="1">Uncharacterized protein</fullName>
    </submittedName>
</protein>
<dbReference type="Proteomes" id="UP000664534">
    <property type="component" value="Unassembled WGS sequence"/>
</dbReference>
<dbReference type="Gene3D" id="3.40.50.300">
    <property type="entry name" value="P-loop containing nucleotide triphosphate hydrolases"/>
    <property type="match status" value="1"/>
</dbReference>
<reference evidence="1" key="1">
    <citation type="submission" date="2021-03" db="EMBL/GenBank/DDBJ databases">
        <authorList>
            <person name="Tagirdzhanova G."/>
        </authorList>
    </citation>
    <scope>NUCLEOTIDE SEQUENCE</scope>
</reference>
<dbReference type="EMBL" id="CAJPDT010000082">
    <property type="protein sequence ID" value="CAF9935308.1"/>
    <property type="molecule type" value="Genomic_DNA"/>
</dbReference>
<comment type="caution">
    <text evidence="1">The sequence shown here is derived from an EMBL/GenBank/DDBJ whole genome shotgun (WGS) entry which is preliminary data.</text>
</comment>
<dbReference type="OrthoDB" id="5426988at2759"/>
<evidence type="ECO:0000313" key="3">
    <source>
        <dbReference type="Proteomes" id="UP000664534"/>
    </source>
</evidence>
<dbReference type="EMBL" id="CAJPDT010000125">
    <property type="protein sequence ID" value="CAF9939909.1"/>
    <property type="molecule type" value="Genomic_DNA"/>
</dbReference>
<dbReference type="SUPFAM" id="SSF52540">
    <property type="entry name" value="P-loop containing nucleoside triphosphate hydrolases"/>
    <property type="match status" value="1"/>
</dbReference>
<gene>
    <name evidence="2" type="ORF">IMSHALPRED_001677</name>
    <name evidence="1" type="ORF">IMSHALPRED_010180</name>
</gene>
<organism evidence="1 3">
    <name type="scientific">Imshaugia aleurites</name>
    <dbReference type="NCBI Taxonomy" id="172621"/>
    <lineage>
        <taxon>Eukaryota</taxon>
        <taxon>Fungi</taxon>
        <taxon>Dikarya</taxon>
        <taxon>Ascomycota</taxon>
        <taxon>Pezizomycotina</taxon>
        <taxon>Lecanoromycetes</taxon>
        <taxon>OSLEUM clade</taxon>
        <taxon>Lecanoromycetidae</taxon>
        <taxon>Lecanorales</taxon>
        <taxon>Lecanorineae</taxon>
        <taxon>Parmeliaceae</taxon>
        <taxon>Imshaugia</taxon>
    </lineage>
</organism>
<dbReference type="Pfam" id="PF13238">
    <property type="entry name" value="AAA_18"/>
    <property type="match status" value="1"/>
</dbReference>
<accession>A0A8H3G919</accession>
<evidence type="ECO:0000313" key="2">
    <source>
        <dbReference type="EMBL" id="CAF9939909.1"/>
    </source>
</evidence>
<sequence>MHAAPLIVLNGYPGVGKSSVASALQALIADSRFLPNHLLIEPVAALLEREEAGYRDLRKALRTPMLNSIASNPSLRQRTIITTYYQETLKDREIDLKEYFESAVKGGRPFVVFILRCSPEENTKRLLGRPASLDSRLTDTDILKDIRQHHFVYSFYDDGFKQPDVWEYQLDIEDTQPEEAAHKILEHLETVPGA</sequence>
<dbReference type="InterPro" id="IPR027417">
    <property type="entry name" value="P-loop_NTPase"/>
</dbReference>